<accession>A0A0L7ML30</accession>
<name>A0A0L7ML30_COMTE</name>
<dbReference type="RefSeq" id="WP_053283067.1">
    <property type="nucleotide sequence ID" value="NZ_JNVD01000017.1"/>
</dbReference>
<dbReference type="AlphaFoldDB" id="A0A0L7ML30"/>
<evidence type="ECO:0000313" key="3">
    <source>
        <dbReference type="Proteomes" id="UP000037442"/>
    </source>
</evidence>
<comment type="caution">
    <text evidence="2">The sequence shown here is derived from an EMBL/GenBank/DDBJ whole genome shotgun (WGS) entry which is preliminary data.</text>
</comment>
<gene>
    <name evidence="2" type="ORF">GL58_07240</name>
</gene>
<organism evidence="2 3">
    <name type="scientific">Comamonas testosteroni</name>
    <name type="common">Pseudomonas testosteroni</name>
    <dbReference type="NCBI Taxonomy" id="285"/>
    <lineage>
        <taxon>Bacteria</taxon>
        <taxon>Pseudomonadati</taxon>
        <taxon>Pseudomonadota</taxon>
        <taxon>Betaproteobacteria</taxon>
        <taxon>Burkholderiales</taxon>
        <taxon>Comamonadaceae</taxon>
        <taxon>Comamonas</taxon>
    </lineage>
</organism>
<dbReference type="EMBL" id="JNVD01000017">
    <property type="protein sequence ID" value="KOC22253.1"/>
    <property type="molecule type" value="Genomic_DNA"/>
</dbReference>
<protein>
    <submittedName>
        <fullName evidence="2">Regulatory protein</fullName>
    </submittedName>
</protein>
<dbReference type="NCBIfam" id="TIGR02681">
    <property type="entry name" value="phage_pRha"/>
    <property type="match status" value="1"/>
</dbReference>
<dbReference type="InterPro" id="IPR014054">
    <property type="entry name" value="Phage_regulatory_Rha"/>
</dbReference>
<feature type="region of interest" description="Disordered" evidence="1">
    <location>
        <begin position="232"/>
        <end position="267"/>
    </location>
</feature>
<dbReference type="PATRIC" id="fig|285.49.peg.1493"/>
<evidence type="ECO:0000313" key="2">
    <source>
        <dbReference type="EMBL" id="KOC22253.1"/>
    </source>
</evidence>
<dbReference type="Proteomes" id="UP000037442">
    <property type="component" value="Unassembled WGS sequence"/>
</dbReference>
<evidence type="ECO:0000256" key="1">
    <source>
        <dbReference type="SAM" id="MobiDB-lite"/>
    </source>
</evidence>
<proteinExistence type="predicted"/>
<dbReference type="Pfam" id="PF09669">
    <property type="entry name" value="Phage_pRha"/>
    <property type="match status" value="1"/>
</dbReference>
<sequence length="267" mass="29297">MSQPALAISPAITIVDGKPTILSTDLARHFGKRHDDVLRAIDNLCLQLDEDHLRNFAETEECRASPLNGAPISARAYRLTRDGFTLLAMGFTGKKALAFKLAYIDAFSRMEAALHQPADTQRMELAFSLAAEAAAQVHRTVFNAVMQGDADEWRHSRYLLNLNYDSQGRPTLPHAQPIATDQMVVSFSSLPQRIADGEIMSATDAQLATLATACTQRLTQRAQHREKQVTLPIYPGNSPGQRPASAPALPAKQPPAPDEGLLRMTFR</sequence>
<reference evidence="3" key="1">
    <citation type="submission" date="2014-06" db="EMBL/GenBank/DDBJ databases">
        <title>Draft genome sequence of C. testosteroni WDL7.</title>
        <authorList>
            <person name="Wu Y."/>
            <person name="Seshan H."/>
            <person name="Arumugam K."/>
        </authorList>
    </citation>
    <scope>NUCLEOTIDE SEQUENCE [LARGE SCALE GENOMIC DNA]</scope>
    <source>
        <strain evidence="3">WDL7</strain>
    </source>
</reference>